<sequence>MVDIAEILMHWHAGRSVREIANSLGVSRNTVARYLAPAIAEGITPSDEPLTAAEWAEWIHLWFPALRDTKLRRTTWPLIEQHRDYITEQIERGVTITTIHQRLRDERGLTCSISAMRRWVHANVPEEVSRSRVVVLRLEPAQPGQEAQVDYGRLGAWVDPATGRKHQVWAFALVLCASRHLFVKPVITMDQHAWCQAHVEAFEFFKGVPARIVPDNLKTGVERPDLYDPKINKSYGELGAHYQLLIDPARSGKPRDKARIERPMPYIRDSFWRGREDSFASVADMEAAALHWCEQVAGQRQCRPLEGAAPLTVFHTVEQPALRPLPRHPFELCRWFRAKVGPDIHCSVDKVLYSVPWKYVGKHLSVRMTVNLVQFFYDGDLVKTHVRKPRGKQTDLADYPPEKIAFHMRTPDWCRKQAEQIGPACLAVIDELLADNALYHLRSAQGVLAMADKHNPERLEAACAKALAVGDPSHRTIKGILAAETDQGDQVARHAGDGGAGAFLRGPQELFNHDAVALDAWDIPVS</sequence>
<dbReference type="Pfam" id="PF22483">
    <property type="entry name" value="Mu-transpos_C_2"/>
    <property type="match status" value="1"/>
</dbReference>
<keyword evidence="3" id="KW-1185">Reference proteome</keyword>
<gene>
    <name evidence="2" type="ORF">GCM10022419_087350</name>
</gene>
<organism evidence="2 3">
    <name type="scientific">Nonomuraea rosea</name>
    <dbReference type="NCBI Taxonomy" id="638574"/>
    <lineage>
        <taxon>Bacteria</taxon>
        <taxon>Bacillati</taxon>
        <taxon>Actinomycetota</taxon>
        <taxon>Actinomycetes</taxon>
        <taxon>Streptosporangiales</taxon>
        <taxon>Streptosporangiaceae</taxon>
        <taxon>Nonomuraea</taxon>
    </lineage>
</organism>
<comment type="caution">
    <text evidence="2">The sequence shown here is derived from an EMBL/GenBank/DDBJ whole genome shotgun (WGS) entry which is preliminary data.</text>
</comment>
<dbReference type="InterPro" id="IPR054353">
    <property type="entry name" value="IstA-like_C"/>
</dbReference>
<dbReference type="PANTHER" id="PTHR35004:SF8">
    <property type="entry name" value="TRANSPOSASE RV3428C-RELATED"/>
    <property type="match status" value="1"/>
</dbReference>
<dbReference type="Gene3D" id="1.10.10.60">
    <property type="entry name" value="Homeodomain-like"/>
    <property type="match status" value="1"/>
</dbReference>
<dbReference type="InterPro" id="IPR001584">
    <property type="entry name" value="Integrase_cat-core"/>
</dbReference>
<dbReference type="RefSeq" id="WP_345571669.1">
    <property type="nucleotide sequence ID" value="NZ_BAABDQ010000026.1"/>
</dbReference>
<name>A0ABP6YVL0_9ACTN</name>
<evidence type="ECO:0000259" key="1">
    <source>
        <dbReference type="PROSITE" id="PS50994"/>
    </source>
</evidence>
<dbReference type="InterPro" id="IPR012337">
    <property type="entry name" value="RNaseH-like_sf"/>
</dbReference>
<dbReference type="SUPFAM" id="SSF53098">
    <property type="entry name" value="Ribonuclease H-like"/>
    <property type="match status" value="1"/>
</dbReference>
<dbReference type="InterPro" id="IPR009057">
    <property type="entry name" value="Homeodomain-like_sf"/>
</dbReference>
<protein>
    <recommendedName>
        <fullName evidence="1">Integrase catalytic domain-containing protein</fullName>
    </recommendedName>
</protein>
<dbReference type="EMBL" id="BAABDQ010000026">
    <property type="protein sequence ID" value="GAA3591119.1"/>
    <property type="molecule type" value="Genomic_DNA"/>
</dbReference>
<dbReference type="Pfam" id="PF00665">
    <property type="entry name" value="rve"/>
    <property type="match status" value="1"/>
</dbReference>
<feature type="domain" description="Integrase catalytic" evidence="1">
    <location>
        <begin position="139"/>
        <end position="318"/>
    </location>
</feature>
<accession>A0ABP6YVL0</accession>
<dbReference type="NCBIfam" id="NF033546">
    <property type="entry name" value="transpos_IS21"/>
    <property type="match status" value="1"/>
</dbReference>
<dbReference type="PANTHER" id="PTHR35004">
    <property type="entry name" value="TRANSPOSASE RV3428C-RELATED"/>
    <property type="match status" value="1"/>
</dbReference>
<reference evidence="3" key="1">
    <citation type="journal article" date="2019" name="Int. J. Syst. Evol. Microbiol.">
        <title>The Global Catalogue of Microorganisms (GCM) 10K type strain sequencing project: providing services to taxonomists for standard genome sequencing and annotation.</title>
        <authorList>
            <consortium name="The Broad Institute Genomics Platform"/>
            <consortium name="The Broad Institute Genome Sequencing Center for Infectious Disease"/>
            <person name="Wu L."/>
            <person name="Ma J."/>
        </authorList>
    </citation>
    <scope>NUCLEOTIDE SEQUENCE [LARGE SCALE GENOMIC DNA]</scope>
    <source>
        <strain evidence="3">JCM 17326</strain>
    </source>
</reference>
<evidence type="ECO:0000313" key="2">
    <source>
        <dbReference type="EMBL" id="GAA3591119.1"/>
    </source>
</evidence>
<dbReference type="Proteomes" id="UP001500630">
    <property type="component" value="Unassembled WGS sequence"/>
</dbReference>
<evidence type="ECO:0000313" key="3">
    <source>
        <dbReference type="Proteomes" id="UP001500630"/>
    </source>
</evidence>
<dbReference type="PROSITE" id="PS50994">
    <property type="entry name" value="INTEGRASE"/>
    <property type="match status" value="1"/>
</dbReference>
<proteinExistence type="predicted"/>
<dbReference type="SUPFAM" id="SSF46689">
    <property type="entry name" value="Homeodomain-like"/>
    <property type="match status" value="1"/>
</dbReference>